<evidence type="ECO:0000313" key="4">
    <source>
        <dbReference type="Proteomes" id="UP001379235"/>
    </source>
</evidence>
<keyword evidence="4" id="KW-1185">Reference proteome</keyword>
<organism evidence="3 4">
    <name type="scientific">Novosphingobium aquae</name>
    <dbReference type="NCBI Taxonomy" id="3133435"/>
    <lineage>
        <taxon>Bacteria</taxon>
        <taxon>Pseudomonadati</taxon>
        <taxon>Pseudomonadota</taxon>
        <taxon>Alphaproteobacteria</taxon>
        <taxon>Sphingomonadales</taxon>
        <taxon>Sphingomonadaceae</taxon>
        <taxon>Novosphingobium</taxon>
    </lineage>
</organism>
<feature type="chain" id="PRO_5046787929" description="Tetratricopeptide repeat protein" evidence="2">
    <location>
        <begin position="16"/>
        <end position="298"/>
    </location>
</feature>
<protein>
    <recommendedName>
        <fullName evidence="5">Tetratricopeptide repeat protein</fullName>
    </recommendedName>
</protein>
<proteinExistence type="predicted"/>
<accession>A0ABU8S8Y5</accession>
<reference evidence="3 4" key="1">
    <citation type="submission" date="2024-03" db="EMBL/GenBank/DDBJ databases">
        <authorList>
            <person name="Jo J.-H."/>
        </authorList>
    </citation>
    <scope>NUCLEOTIDE SEQUENCE [LARGE SCALE GENOMIC DNA]</scope>
    <source>
        <strain evidence="3 4">AS3R-12</strain>
    </source>
</reference>
<dbReference type="RefSeq" id="WP_339966931.1">
    <property type="nucleotide sequence ID" value="NZ_JBBHJY010000004.1"/>
</dbReference>
<feature type="region of interest" description="Disordered" evidence="1">
    <location>
        <begin position="21"/>
        <end position="51"/>
    </location>
</feature>
<evidence type="ECO:0008006" key="5">
    <source>
        <dbReference type="Google" id="ProtNLM"/>
    </source>
</evidence>
<dbReference type="Proteomes" id="UP001379235">
    <property type="component" value="Unassembled WGS sequence"/>
</dbReference>
<gene>
    <name evidence="3" type="ORF">WG900_10540</name>
</gene>
<sequence length="298" mass="30703">MTIFAALLSSTLAMAQVGPFTVPNPGGNARVPKPALEGRDAKPRPAQQPFQQPVTRPALINCYDLAANDPVAALSSADEALTVKTGAERTDALGCRAIALLALERWSEAETGFLAARDALDGEDARGRAEYQAGAGIAAEGRAAYTTAIDHFTRAKALAKQAEDAQLSGRISRDSAASLFKLGRKDDAAAALAEARAALPVDPVTFTISARAARLSNKLAQAQAFIEVAARLDPLDVGIGLEAGLIAAMAGSGDAARKSWQSVIATAPQSAEAEQAKAWMARLSAPAATPPPAPAKAN</sequence>
<dbReference type="SUPFAM" id="SSF48452">
    <property type="entry name" value="TPR-like"/>
    <property type="match status" value="1"/>
</dbReference>
<name>A0ABU8S8Y5_9SPHN</name>
<dbReference type="Gene3D" id="1.25.40.10">
    <property type="entry name" value="Tetratricopeptide repeat domain"/>
    <property type="match status" value="1"/>
</dbReference>
<evidence type="ECO:0000256" key="2">
    <source>
        <dbReference type="SAM" id="SignalP"/>
    </source>
</evidence>
<evidence type="ECO:0000313" key="3">
    <source>
        <dbReference type="EMBL" id="MEJ6010357.1"/>
    </source>
</evidence>
<comment type="caution">
    <text evidence="3">The sequence shown here is derived from an EMBL/GenBank/DDBJ whole genome shotgun (WGS) entry which is preliminary data.</text>
</comment>
<feature type="signal peptide" evidence="2">
    <location>
        <begin position="1"/>
        <end position="15"/>
    </location>
</feature>
<dbReference type="EMBL" id="JBBHJY010000004">
    <property type="protein sequence ID" value="MEJ6010357.1"/>
    <property type="molecule type" value="Genomic_DNA"/>
</dbReference>
<keyword evidence="2" id="KW-0732">Signal</keyword>
<dbReference type="InterPro" id="IPR011990">
    <property type="entry name" value="TPR-like_helical_dom_sf"/>
</dbReference>
<evidence type="ECO:0000256" key="1">
    <source>
        <dbReference type="SAM" id="MobiDB-lite"/>
    </source>
</evidence>